<feature type="compositionally biased region" description="Low complexity" evidence="1">
    <location>
        <begin position="692"/>
        <end position="709"/>
    </location>
</feature>
<accession>A0A9W2Z511</accession>
<feature type="compositionally biased region" description="Polar residues" evidence="1">
    <location>
        <begin position="363"/>
        <end position="372"/>
    </location>
</feature>
<feature type="region of interest" description="Disordered" evidence="1">
    <location>
        <begin position="647"/>
        <end position="711"/>
    </location>
</feature>
<dbReference type="RefSeq" id="XP_055870000.1">
    <property type="nucleotide sequence ID" value="XM_056014025.1"/>
</dbReference>
<dbReference type="GeneID" id="106071907"/>
<proteinExistence type="predicted"/>
<evidence type="ECO:0000313" key="2">
    <source>
        <dbReference type="Proteomes" id="UP001165740"/>
    </source>
</evidence>
<feature type="compositionally biased region" description="Basic and acidic residues" evidence="1">
    <location>
        <begin position="922"/>
        <end position="933"/>
    </location>
</feature>
<feature type="compositionally biased region" description="Low complexity" evidence="1">
    <location>
        <begin position="526"/>
        <end position="537"/>
    </location>
</feature>
<feature type="region of interest" description="Disordered" evidence="1">
    <location>
        <begin position="349"/>
        <end position="373"/>
    </location>
</feature>
<feature type="region of interest" description="Disordered" evidence="1">
    <location>
        <begin position="525"/>
        <end position="558"/>
    </location>
</feature>
<dbReference type="AlphaFoldDB" id="A0A9W2Z511"/>
<feature type="compositionally biased region" description="Polar residues" evidence="1">
    <location>
        <begin position="892"/>
        <end position="921"/>
    </location>
</feature>
<reference evidence="3" key="1">
    <citation type="submission" date="2025-08" db="UniProtKB">
        <authorList>
            <consortium name="RefSeq"/>
        </authorList>
    </citation>
    <scope>IDENTIFICATION</scope>
</reference>
<dbReference type="OMA" id="TLPGNWR"/>
<feature type="compositionally biased region" description="Polar residues" evidence="1">
    <location>
        <begin position="773"/>
        <end position="788"/>
    </location>
</feature>
<dbReference type="SUPFAM" id="SSF50156">
    <property type="entry name" value="PDZ domain-like"/>
    <property type="match status" value="1"/>
</dbReference>
<dbReference type="InterPro" id="IPR036034">
    <property type="entry name" value="PDZ_sf"/>
</dbReference>
<dbReference type="OrthoDB" id="6093997at2759"/>
<evidence type="ECO:0000256" key="1">
    <source>
        <dbReference type="SAM" id="MobiDB-lite"/>
    </source>
</evidence>
<feature type="compositionally biased region" description="Polar residues" evidence="1">
    <location>
        <begin position="657"/>
        <end position="691"/>
    </location>
</feature>
<keyword evidence="2" id="KW-1185">Reference proteome</keyword>
<evidence type="ECO:0000313" key="3">
    <source>
        <dbReference type="RefSeq" id="XP_055870000.1"/>
    </source>
</evidence>
<dbReference type="CDD" id="cd00136">
    <property type="entry name" value="PDZ_canonical"/>
    <property type="match status" value="1"/>
</dbReference>
<protein>
    <submittedName>
        <fullName evidence="3">Uncharacterized protein LOC106071907</fullName>
    </submittedName>
</protein>
<feature type="region of interest" description="Disordered" evidence="1">
    <location>
        <begin position="766"/>
        <end position="791"/>
    </location>
</feature>
<name>A0A9W2Z511_BIOGL</name>
<gene>
    <name evidence="3" type="primary">LOC106071907</name>
</gene>
<feature type="region of interest" description="Disordered" evidence="1">
    <location>
        <begin position="882"/>
        <end position="936"/>
    </location>
</feature>
<feature type="region of interest" description="Disordered" evidence="1">
    <location>
        <begin position="493"/>
        <end position="512"/>
    </location>
</feature>
<sequence>MPSVLLSSLFGTMGDEGLIQDRLGKMVDVYDGRKWPVVKVASIYIHPVDNVHKLTQAVLSDPSVGKKRWRTNKYTLAVGTTHGHVQVFLSENDFVLNVFQQCTAEEKCLLLIKKPKDASKKLLKSQSLNNLSMSDTQLYKPKHDLFSALFTSNKTKGSLSTISETEKSKKKGTKKAQVNTFVPIPELGIYTPEQHVLKNGTYAQYCHLVREVNNNNAKNYENLSNVDLALSSSFSSTLDDSFSSYGFGQGETTQFVNSANRHHKLDEAYHSCIDLSHDNLGIKPLPPKPPREHSRSYMKQVKEEQNNLDPTTRSHSLGDLTTGLTFSLVGDHKLQHIWSDTDDNCWNRNNKNISKHNMAPPKDSSTGGSTPHKSIVVNEKNYVPKMSNKDQYITEVGETKGPYRQEKFPFQRQNSAPEVIKPQLSVFQAQIRMETEQPDIRFRAMKSRPDKESQREQEMEHSVDSKAPVIRQPLLNNWQNNNPNQAVYSKNNVREQSPLKPKRSLPVVPAADTSERVKRLTEVMKSRIASSNSRSNSQGRLTSDSTQTVSVRSYSENSDGDVFTDVPTQYYTASDRIHYSDSAVVHSSPKSNLRSAVSVGNGHADFKPFKSYDRITNSDFFPQSSSTRREGVAENIFYDDCSYLDHQSVPPADRSSDSTTITNPSHNGSIMDSGYTTNNESDSFNQAAQRVQYSQSHHNSQQSSCSPHHNVVSQHSPVLLVPNAETHSKCYQIHNAQIKKQSNLVYSRQFGSVQNISSSLAHGSLQEPFKTPHVNSSQQDSTMQSNTHHPAVKKIESRRLTLDGSYYPSYNSSKQSFSASNGDGDNKKTYVNIQNIHTSNGNVRKTIDQFRSVEPMYSTINSNRHYANTSLVNAQKENSTLKYRTNDYESDYVNQTPLKPQGNRNKPSYNQNTNNKSTTDSSDVKNSHSDYHNGDAYLYRKTQYKQDSSPKLMGNELRPKPVPIAGRPLRGHTLPGGFRFSDLDGNLSQGTHFSRDLSLFHLLQAYELLPFTVNVPESLSVSAMIQLKEISTRQYVSSTPESPKGRTAHIGSPGSAFTPVKIVHDRTEQSLSSKLIGVDQVNGELHKHIVLGSLEEGDIIVEVNGFLCLDANVQYMEKLLRSCSGCVTFTVARLRETLDGVVPVDSRAQAQRIKSLEAEISRLDDLIQLRDEKIRDLTSWRGGTGSYTRGGAVMDINAAMEGMVIGDDEYVV</sequence>
<organism evidence="2 3">
    <name type="scientific">Biomphalaria glabrata</name>
    <name type="common">Bloodfluke planorb</name>
    <name type="synonym">Freshwater snail</name>
    <dbReference type="NCBI Taxonomy" id="6526"/>
    <lineage>
        <taxon>Eukaryota</taxon>
        <taxon>Metazoa</taxon>
        <taxon>Spiralia</taxon>
        <taxon>Lophotrochozoa</taxon>
        <taxon>Mollusca</taxon>
        <taxon>Gastropoda</taxon>
        <taxon>Heterobranchia</taxon>
        <taxon>Euthyneura</taxon>
        <taxon>Panpulmonata</taxon>
        <taxon>Hygrophila</taxon>
        <taxon>Lymnaeoidea</taxon>
        <taxon>Planorbidae</taxon>
        <taxon>Biomphalaria</taxon>
    </lineage>
</organism>
<dbReference type="Proteomes" id="UP001165740">
    <property type="component" value="Chromosome 16"/>
</dbReference>
<feature type="compositionally biased region" description="Polar residues" evidence="1">
    <location>
        <begin position="538"/>
        <end position="557"/>
    </location>
</feature>